<name>A0AAW0B2Q7_9AGAR</name>
<sequence>MPQTKPETILARVPYDQQILVATQQISTFNPNQIIHFSDVATRVKNNASLYNPAILGPDHQQHLKVIFQAMHYHDIIEADFETDTFKIRPAGQTELSRIEREVGVVYIDDDDESAELGALFDAAKLHFKSLQFRTGSELAESIREKLCASEDRLHEARRNIKGYRMVLAEFADAFAERRAPQLDTIIENYLR</sequence>
<dbReference type="AlphaFoldDB" id="A0AAW0B2Q7"/>
<comment type="caution">
    <text evidence="1">The sequence shown here is derived from an EMBL/GenBank/DDBJ whole genome shotgun (WGS) entry which is preliminary data.</text>
</comment>
<evidence type="ECO:0008006" key="3">
    <source>
        <dbReference type="Google" id="ProtNLM"/>
    </source>
</evidence>
<keyword evidence="2" id="KW-1185">Reference proteome</keyword>
<evidence type="ECO:0000313" key="1">
    <source>
        <dbReference type="EMBL" id="KAK7020309.1"/>
    </source>
</evidence>
<protein>
    <recommendedName>
        <fullName evidence="3">HD domain-containing protein</fullName>
    </recommendedName>
</protein>
<evidence type="ECO:0000313" key="2">
    <source>
        <dbReference type="Proteomes" id="UP001362999"/>
    </source>
</evidence>
<reference evidence="1 2" key="1">
    <citation type="journal article" date="2024" name="J Genomics">
        <title>Draft genome sequencing and assembly of Favolaschia claudopus CIRM-BRFM 2984 isolated from oak limbs.</title>
        <authorList>
            <person name="Navarro D."/>
            <person name="Drula E."/>
            <person name="Chaduli D."/>
            <person name="Cazenave R."/>
            <person name="Ahrendt S."/>
            <person name="Wang J."/>
            <person name="Lipzen A."/>
            <person name="Daum C."/>
            <person name="Barry K."/>
            <person name="Grigoriev I.V."/>
            <person name="Favel A."/>
            <person name="Rosso M.N."/>
            <person name="Martin F."/>
        </authorList>
    </citation>
    <scope>NUCLEOTIDE SEQUENCE [LARGE SCALE GENOMIC DNA]</scope>
    <source>
        <strain evidence="1 2">CIRM-BRFM 2984</strain>
    </source>
</reference>
<accession>A0AAW0B2Q7</accession>
<organism evidence="1 2">
    <name type="scientific">Favolaschia claudopus</name>
    <dbReference type="NCBI Taxonomy" id="2862362"/>
    <lineage>
        <taxon>Eukaryota</taxon>
        <taxon>Fungi</taxon>
        <taxon>Dikarya</taxon>
        <taxon>Basidiomycota</taxon>
        <taxon>Agaricomycotina</taxon>
        <taxon>Agaricomycetes</taxon>
        <taxon>Agaricomycetidae</taxon>
        <taxon>Agaricales</taxon>
        <taxon>Marasmiineae</taxon>
        <taxon>Mycenaceae</taxon>
        <taxon>Favolaschia</taxon>
    </lineage>
</organism>
<dbReference type="Proteomes" id="UP001362999">
    <property type="component" value="Unassembled WGS sequence"/>
</dbReference>
<proteinExistence type="predicted"/>
<dbReference type="EMBL" id="JAWWNJ010000041">
    <property type="protein sequence ID" value="KAK7020309.1"/>
    <property type="molecule type" value="Genomic_DNA"/>
</dbReference>
<gene>
    <name evidence="1" type="ORF">R3P38DRAFT_3197601</name>
</gene>